<proteinExistence type="predicted"/>
<dbReference type="RefSeq" id="WP_139104918.1">
    <property type="nucleotide sequence ID" value="NZ_VDFR01000001.1"/>
</dbReference>
<dbReference type="GO" id="GO:0003676">
    <property type="term" value="F:nucleic acid binding"/>
    <property type="evidence" value="ECO:0007669"/>
    <property type="project" value="InterPro"/>
</dbReference>
<evidence type="ECO:0000256" key="3">
    <source>
        <dbReference type="ARBA" id="ARBA00022839"/>
    </source>
</evidence>
<evidence type="ECO:0000313" key="7">
    <source>
        <dbReference type="EMBL" id="TNC52678.1"/>
    </source>
</evidence>
<keyword evidence="3" id="KW-0269">Exonuclease</keyword>
<keyword evidence="2" id="KW-0378">Hydrolase</keyword>
<dbReference type="Pfam" id="PF00929">
    <property type="entry name" value="RNase_T"/>
    <property type="match status" value="1"/>
</dbReference>
<evidence type="ECO:0000256" key="1">
    <source>
        <dbReference type="ARBA" id="ARBA00022722"/>
    </source>
</evidence>
<dbReference type="Proteomes" id="UP000306740">
    <property type="component" value="Unassembled WGS sequence"/>
</dbReference>
<dbReference type="PANTHER" id="PTHR30231">
    <property type="entry name" value="DNA POLYMERASE III SUBUNIT EPSILON"/>
    <property type="match status" value="1"/>
</dbReference>
<evidence type="ECO:0000313" key="8">
    <source>
        <dbReference type="Proteomes" id="UP000306740"/>
    </source>
</evidence>
<dbReference type="CDD" id="cd06127">
    <property type="entry name" value="DEDDh"/>
    <property type="match status" value="1"/>
</dbReference>
<dbReference type="CDD" id="cd17748">
    <property type="entry name" value="BRCT_DNA_ligase_like"/>
    <property type="match status" value="1"/>
</dbReference>
<name>A0A5C4N2Y1_9ACTN</name>
<dbReference type="FunFam" id="3.30.420.10:FF:000045">
    <property type="entry name" value="3'-5' exonuclease DinG"/>
    <property type="match status" value="1"/>
</dbReference>
<dbReference type="SUPFAM" id="SSF52113">
    <property type="entry name" value="BRCT domain"/>
    <property type="match status" value="1"/>
</dbReference>
<evidence type="ECO:0000259" key="4">
    <source>
        <dbReference type="SMART" id="SM00292"/>
    </source>
</evidence>
<dbReference type="Pfam" id="PF00533">
    <property type="entry name" value="BRCT"/>
    <property type="match status" value="1"/>
</dbReference>
<dbReference type="InterPro" id="IPR001357">
    <property type="entry name" value="BRCT_dom"/>
</dbReference>
<dbReference type="InterPro" id="IPR036420">
    <property type="entry name" value="BRCT_dom_sf"/>
</dbReference>
<keyword evidence="1" id="KW-0540">Nuclease</keyword>
<evidence type="ECO:0000259" key="5">
    <source>
        <dbReference type="SMART" id="SM00479"/>
    </source>
</evidence>
<dbReference type="EMBL" id="VDFR01000002">
    <property type="protein sequence ID" value="TNC52588.1"/>
    <property type="molecule type" value="Genomic_DNA"/>
</dbReference>
<evidence type="ECO:0000256" key="2">
    <source>
        <dbReference type="ARBA" id="ARBA00022801"/>
    </source>
</evidence>
<dbReference type="GO" id="GO:0005829">
    <property type="term" value="C:cytosol"/>
    <property type="evidence" value="ECO:0007669"/>
    <property type="project" value="TreeGrafter"/>
</dbReference>
<dbReference type="GO" id="GO:0008408">
    <property type="term" value="F:3'-5' exonuclease activity"/>
    <property type="evidence" value="ECO:0007669"/>
    <property type="project" value="TreeGrafter"/>
</dbReference>
<protein>
    <submittedName>
        <fullName evidence="7">DNA polymerase III subunit epsilon</fullName>
    </submittedName>
</protein>
<accession>A0A5C4N2Y1</accession>
<dbReference type="SMART" id="SM00292">
    <property type="entry name" value="BRCT"/>
    <property type="match status" value="1"/>
</dbReference>
<dbReference type="PANTHER" id="PTHR30231:SF4">
    <property type="entry name" value="PROTEIN NEN2"/>
    <property type="match status" value="1"/>
</dbReference>
<dbReference type="InterPro" id="IPR013520">
    <property type="entry name" value="Ribonucl_H"/>
</dbReference>
<dbReference type="InterPro" id="IPR012337">
    <property type="entry name" value="RNaseH-like_sf"/>
</dbReference>
<dbReference type="EMBL" id="VDFR01000001">
    <property type="protein sequence ID" value="TNC52678.1"/>
    <property type="molecule type" value="Genomic_DNA"/>
</dbReference>
<dbReference type="SUPFAM" id="SSF158682">
    <property type="entry name" value="TerB-like"/>
    <property type="match status" value="1"/>
</dbReference>
<comment type="caution">
    <text evidence="7">The sequence shown here is derived from an EMBL/GenBank/DDBJ whole genome shotgun (WGS) entry which is preliminary data.</text>
</comment>
<dbReference type="Gene3D" id="3.40.50.10190">
    <property type="entry name" value="BRCT domain"/>
    <property type="match status" value="1"/>
</dbReference>
<evidence type="ECO:0000313" key="6">
    <source>
        <dbReference type="EMBL" id="TNC52588.1"/>
    </source>
</evidence>
<gene>
    <name evidence="7" type="ORF">FHE65_00120</name>
    <name evidence="6" type="ORF">FHE65_00345</name>
</gene>
<dbReference type="InterPro" id="IPR036397">
    <property type="entry name" value="RNaseH_sf"/>
</dbReference>
<sequence length="416" mass="43991">MITRMYAVIDTETTGLSPKYHHRIAEIGVVLVDGGGRIEHEWSTLVNPDRDLGPQRIHGIRAADARRAPRFEDLAAHLVELLRGRTLVAHNLPFDLTFLEAEYARLGTAFPANRSHGLCTMNLASSYLPGAGRSLAECCAAAGIALGGWHSASADARATADLLSHFLGRSQPPYPWSAVAERAVNTPWPELAPRVFSTASRATRSMSIPGGGGGGGLVAGIVDYLPRVSGSEVADPYLAVLDAALADRYLSADEIAALGALAGSLGLTATDTDRLHRDYVDALARVALADHVLTDDERADLATIVTLLELPAGTDAEALARATGGATTSELSLTLDDLVVFTGEFDEPRSVWMERATAVGLRVHNAVTKKVSLVIAADVDSLSGKAKKARGYGIRVVSLEEFEKALAMGVAARAEV</sequence>
<dbReference type="AlphaFoldDB" id="A0A5C4N2Y1"/>
<reference evidence="7 8" key="1">
    <citation type="submission" date="2019-05" db="EMBL/GenBank/DDBJ databases">
        <title>Mumia sp. nov., isolated from the intestinal contents of plateau pika (Ochotona curzoniae) in the Qinghai-Tibet plateau of China.</title>
        <authorList>
            <person name="Tian Z."/>
        </authorList>
    </citation>
    <scope>NUCLEOTIDE SEQUENCE [LARGE SCALE GENOMIC DNA]</scope>
    <source>
        <strain evidence="8">527</strain>
        <strain evidence="7">Z527</strain>
    </source>
</reference>
<feature type="domain" description="BRCT" evidence="4">
    <location>
        <begin position="332"/>
        <end position="409"/>
    </location>
</feature>
<organism evidence="7 8">
    <name type="scientific">Mumia zhuanghuii</name>
    <dbReference type="NCBI Taxonomy" id="2585211"/>
    <lineage>
        <taxon>Bacteria</taxon>
        <taxon>Bacillati</taxon>
        <taxon>Actinomycetota</taxon>
        <taxon>Actinomycetes</taxon>
        <taxon>Propionibacteriales</taxon>
        <taxon>Nocardioidaceae</taxon>
        <taxon>Mumia</taxon>
    </lineage>
</organism>
<dbReference type="InterPro" id="IPR029024">
    <property type="entry name" value="TerB-like"/>
</dbReference>
<dbReference type="Gene3D" id="3.30.420.10">
    <property type="entry name" value="Ribonuclease H-like superfamily/Ribonuclease H"/>
    <property type="match status" value="1"/>
</dbReference>
<dbReference type="OrthoDB" id="190275at2"/>
<dbReference type="SMART" id="SM00479">
    <property type="entry name" value="EXOIII"/>
    <property type="match status" value="1"/>
</dbReference>
<feature type="domain" description="Exonuclease" evidence="5">
    <location>
        <begin position="5"/>
        <end position="172"/>
    </location>
</feature>
<dbReference type="SUPFAM" id="SSF53098">
    <property type="entry name" value="Ribonuclease H-like"/>
    <property type="match status" value="1"/>
</dbReference>